<evidence type="ECO:0008006" key="3">
    <source>
        <dbReference type="Google" id="ProtNLM"/>
    </source>
</evidence>
<dbReference type="SUPFAM" id="SSF53850">
    <property type="entry name" value="Periplasmic binding protein-like II"/>
    <property type="match status" value="1"/>
</dbReference>
<dbReference type="AlphaFoldDB" id="A0A3S9HQT9"/>
<keyword evidence="2" id="KW-1185">Reference proteome</keyword>
<evidence type="ECO:0000313" key="1">
    <source>
        <dbReference type="EMBL" id="AZP14437.1"/>
    </source>
</evidence>
<name>A0A3S9HQT9_9BURK</name>
<dbReference type="EMBL" id="CP034464">
    <property type="protein sequence ID" value="AZP14437.1"/>
    <property type="molecule type" value="Genomic_DNA"/>
</dbReference>
<dbReference type="KEGG" id="upv:EJN92_05435"/>
<evidence type="ECO:0000313" key="2">
    <source>
        <dbReference type="Proteomes" id="UP000275663"/>
    </source>
</evidence>
<sequence length="128" mass="13575">MLVAHTCNAQMVVVAGINSPAKVLTREQTAALFLGKSSQLPGAGIPVLIDQVETVEARQMFYTKVTDKTAAQVKAVWSRLVFSGKGSPPKEVANSAEVKKMVAANPDAIGYIEKSAVDGTVKILFTID</sequence>
<dbReference type="OrthoDB" id="5368589at2"/>
<dbReference type="Gene3D" id="3.40.190.10">
    <property type="entry name" value="Periplasmic binding protein-like II"/>
    <property type="match status" value="1"/>
</dbReference>
<reference evidence="1 2" key="1">
    <citation type="journal article" date="2011" name="Int. J. Syst. Evol. Microbiol.">
        <title>Description of Undibacterium oligocarboniphilum sp. nov., isolated from purified water, and Undibacterium pigrum strain CCUG 49012 as the type strain of Undibacterium parvum sp. nov., and emended descriptions of the genus Undibacterium and the species Undibacterium pigrum.</title>
        <authorList>
            <person name="Eder W."/>
            <person name="Wanner G."/>
            <person name="Ludwig W."/>
            <person name="Busse H.J."/>
            <person name="Ziemke-Kageler F."/>
            <person name="Lang E."/>
        </authorList>
    </citation>
    <scope>NUCLEOTIDE SEQUENCE [LARGE SCALE GENOMIC DNA]</scope>
    <source>
        <strain evidence="1 2">DSM 23061</strain>
    </source>
</reference>
<proteinExistence type="predicted"/>
<gene>
    <name evidence="1" type="ORF">EJN92_05435</name>
</gene>
<protein>
    <recommendedName>
        <fullName evidence="3">Phosphate ABC transporter substrate-binding protein</fullName>
    </recommendedName>
</protein>
<accession>A0A3S9HQT9</accession>
<dbReference type="Proteomes" id="UP000275663">
    <property type="component" value="Chromosome"/>
</dbReference>
<organism evidence="1 2">
    <name type="scientific">Undibacterium parvum</name>
    <dbReference type="NCBI Taxonomy" id="401471"/>
    <lineage>
        <taxon>Bacteria</taxon>
        <taxon>Pseudomonadati</taxon>
        <taxon>Pseudomonadota</taxon>
        <taxon>Betaproteobacteria</taxon>
        <taxon>Burkholderiales</taxon>
        <taxon>Oxalobacteraceae</taxon>
        <taxon>Undibacterium</taxon>
    </lineage>
</organism>